<reference evidence="3 4" key="1">
    <citation type="submission" date="2019-03" db="EMBL/GenBank/DDBJ databases">
        <title>Genomic Encyclopedia of Type Strains, Phase IV (KMG-IV): sequencing the most valuable type-strain genomes for metagenomic binning, comparative biology and taxonomic classification.</title>
        <authorList>
            <person name="Goeker M."/>
        </authorList>
    </citation>
    <scope>NUCLEOTIDE SEQUENCE [LARGE SCALE GENOMIC DNA]</scope>
    <source>
        <strain evidence="3 4">DSM 23802</strain>
    </source>
</reference>
<dbReference type="OrthoDB" id="9805623at2"/>
<comment type="caution">
    <text evidence="3">The sequence shown here is derived from an EMBL/GenBank/DDBJ whole genome shotgun (WGS) entry which is preliminary data.</text>
</comment>
<dbReference type="Proteomes" id="UP000295788">
    <property type="component" value="Unassembled WGS sequence"/>
</dbReference>
<name>A0A4V2UT44_9BACI</name>
<evidence type="ECO:0000256" key="1">
    <source>
        <dbReference type="SAM" id="Phobius"/>
    </source>
</evidence>
<dbReference type="Pfam" id="PF07670">
    <property type="entry name" value="Gate"/>
    <property type="match status" value="1"/>
</dbReference>
<feature type="transmembrane region" description="Helical" evidence="1">
    <location>
        <begin position="7"/>
        <end position="26"/>
    </location>
</feature>
<evidence type="ECO:0000259" key="2">
    <source>
        <dbReference type="Pfam" id="PF07670"/>
    </source>
</evidence>
<evidence type="ECO:0000313" key="3">
    <source>
        <dbReference type="EMBL" id="TCS84099.1"/>
    </source>
</evidence>
<sequence>MQSVITSISMWIIPGIISLIMVFAIWNRVRVYETFVEGAKDGFSTAIQIMPHLVGMMVAITIFQESGALQFIINLIKPIFDWLHFPTEVFPLAIMKPLSGTGSLAIATDLIARYGPDSYIGRLASTMQGSADTTLFIVTVYFGAVGIKKVGYSIKVGLFADLIGIIASLIVVSLYF</sequence>
<keyword evidence="1" id="KW-1133">Transmembrane helix</keyword>
<organism evidence="3 4">
    <name type="scientific">Tepidibacillus fermentans</name>
    <dbReference type="NCBI Taxonomy" id="1281767"/>
    <lineage>
        <taxon>Bacteria</taxon>
        <taxon>Bacillati</taxon>
        <taxon>Bacillota</taxon>
        <taxon>Bacilli</taxon>
        <taxon>Bacillales</taxon>
        <taxon>Bacillaceae</taxon>
        <taxon>Tepidibacillus</taxon>
    </lineage>
</organism>
<dbReference type="InterPro" id="IPR052549">
    <property type="entry name" value="SpmB"/>
</dbReference>
<keyword evidence="4" id="KW-1185">Reference proteome</keyword>
<dbReference type="GO" id="GO:0005886">
    <property type="term" value="C:plasma membrane"/>
    <property type="evidence" value="ECO:0007669"/>
    <property type="project" value="TreeGrafter"/>
</dbReference>
<gene>
    <name evidence="3" type="ORF">EDD72_102140</name>
</gene>
<evidence type="ECO:0000313" key="4">
    <source>
        <dbReference type="Proteomes" id="UP000295788"/>
    </source>
</evidence>
<dbReference type="EMBL" id="SMAB01000002">
    <property type="protein sequence ID" value="TCS84099.1"/>
    <property type="molecule type" value="Genomic_DNA"/>
</dbReference>
<keyword evidence="1" id="KW-0812">Transmembrane</keyword>
<keyword evidence="1" id="KW-0472">Membrane</keyword>
<dbReference type="AlphaFoldDB" id="A0A4V2UT44"/>
<protein>
    <submittedName>
        <fullName evidence="3">Spore maturation protein B</fullName>
    </submittedName>
</protein>
<dbReference type="PANTHER" id="PTHR35793">
    <property type="entry name" value="INNER MEMBRANE PROTEIN YJIG"/>
    <property type="match status" value="1"/>
</dbReference>
<proteinExistence type="predicted"/>
<feature type="transmembrane region" description="Helical" evidence="1">
    <location>
        <begin position="156"/>
        <end position="175"/>
    </location>
</feature>
<dbReference type="PANTHER" id="PTHR35793:SF2">
    <property type="entry name" value="INNER MEMBRANE PROTEIN YJIG"/>
    <property type="match status" value="1"/>
</dbReference>
<dbReference type="RefSeq" id="WP_132766961.1">
    <property type="nucleotide sequence ID" value="NZ_SMAB01000002.1"/>
</dbReference>
<accession>A0A4V2UT44</accession>
<feature type="domain" description="Nucleoside transporter/FeoB GTPase Gate" evidence="2">
    <location>
        <begin position="47"/>
        <end position="148"/>
    </location>
</feature>
<dbReference type="InterPro" id="IPR011642">
    <property type="entry name" value="Gate_dom"/>
</dbReference>